<organism evidence="1 2">
    <name type="scientific">Ridgeia piscesae</name>
    <name type="common">Tubeworm</name>
    <dbReference type="NCBI Taxonomy" id="27915"/>
    <lineage>
        <taxon>Eukaryota</taxon>
        <taxon>Metazoa</taxon>
        <taxon>Spiralia</taxon>
        <taxon>Lophotrochozoa</taxon>
        <taxon>Annelida</taxon>
        <taxon>Polychaeta</taxon>
        <taxon>Sedentaria</taxon>
        <taxon>Canalipalpata</taxon>
        <taxon>Sabellida</taxon>
        <taxon>Siboglinidae</taxon>
        <taxon>Ridgeia</taxon>
    </lineage>
</organism>
<gene>
    <name evidence="1" type="ORF">NP493_778g00001</name>
</gene>
<comment type="caution">
    <text evidence="1">The sequence shown here is derived from an EMBL/GenBank/DDBJ whole genome shotgun (WGS) entry which is preliminary data.</text>
</comment>
<keyword evidence="2" id="KW-1185">Reference proteome</keyword>
<accession>A0AAD9KP32</accession>
<proteinExistence type="predicted"/>
<reference evidence="1" key="1">
    <citation type="journal article" date="2023" name="Mol. Biol. Evol.">
        <title>Third-Generation Sequencing Reveals the Adaptive Role of the Epigenome in Three Deep-Sea Polychaetes.</title>
        <authorList>
            <person name="Perez M."/>
            <person name="Aroh O."/>
            <person name="Sun Y."/>
            <person name="Lan Y."/>
            <person name="Juniper S.K."/>
            <person name="Young C.R."/>
            <person name="Angers B."/>
            <person name="Qian P.Y."/>
        </authorList>
    </citation>
    <scope>NUCLEOTIDE SEQUENCE</scope>
    <source>
        <strain evidence="1">R07B-5</strain>
    </source>
</reference>
<protein>
    <submittedName>
        <fullName evidence="1">Uncharacterized protein</fullName>
    </submittedName>
</protein>
<dbReference type="Proteomes" id="UP001209878">
    <property type="component" value="Unassembled WGS sequence"/>
</dbReference>
<dbReference type="AlphaFoldDB" id="A0AAD9KP32"/>
<sequence length="156" mass="17873">METDIPIYVNNPQIENVEIYLRQRYNTSDKNQDMAIQRRITAGWIAFAKHRDIFKGNTGTCLKRQVYTSCILPAMTYGMETWALTTYSRGARGRSGHLVLCLVALSFSKFQTFLNNIPEGNPLKSVYLTPKIAFTFRPMWSLNGRVAYISLTTFSQ</sequence>
<dbReference type="EMBL" id="JAODUO010000777">
    <property type="protein sequence ID" value="KAK2174752.1"/>
    <property type="molecule type" value="Genomic_DNA"/>
</dbReference>
<evidence type="ECO:0000313" key="1">
    <source>
        <dbReference type="EMBL" id="KAK2174752.1"/>
    </source>
</evidence>
<evidence type="ECO:0000313" key="2">
    <source>
        <dbReference type="Proteomes" id="UP001209878"/>
    </source>
</evidence>
<name>A0AAD9KP32_RIDPI</name>